<comment type="caution">
    <text evidence="1">The sequence shown here is derived from an EMBL/GenBank/DDBJ whole genome shotgun (WGS) entry which is preliminary data.</text>
</comment>
<name>A0A0F9BMD4_9ZZZZ</name>
<accession>A0A0F9BMD4</accession>
<dbReference type="EMBL" id="LAZR01051264">
    <property type="protein sequence ID" value="KKK85531.1"/>
    <property type="molecule type" value="Genomic_DNA"/>
</dbReference>
<sequence>MLKLLEVIAKKQSIGNVADATVIRSNKDGTYDIKMKGGAVKKHVKNISSQSFTPNTSITVILPHGKKSHVRIIGRGLAATKTSKVVDI</sequence>
<proteinExistence type="predicted"/>
<evidence type="ECO:0000313" key="1">
    <source>
        <dbReference type="EMBL" id="KKK85531.1"/>
    </source>
</evidence>
<dbReference type="AlphaFoldDB" id="A0A0F9BMD4"/>
<organism evidence="1">
    <name type="scientific">marine sediment metagenome</name>
    <dbReference type="NCBI Taxonomy" id="412755"/>
    <lineage>
        <taxon>unclassified sequences</taxon>
        <taxon>metagenomes</taxon>
        <taxon>ecological metagenomes</taxon>
    </lineage>
</organism>
<protein>
    <submittedName>
        <fullName evidence="1">Uncharacterized protein</fullName>
    </submittedName>
</protein>
<reference evidence="1" key="1">
    <citation type="journal article" date="2015" name="Nature">
        <title>Complex archaea that bridge the gap between prokaryotes and eukaryotes.</title>
        <authorList>
            <person name="Spang A."/>
            <person name="Saw J.H."/>
            <person name="Jorgensen S.L."/>
            <person name="Zaremba-Niedzwiedzka K."/>
            <person name="Martijn J."/>
            <person name="Lind A.E."/>
            <person name="van Eijk R."/>
            <person name="Schleper C."/>
            <person name="Guy L."/>
            <person name="Ettema T.J."/>
        </authorList>
    </citation>
    <scope>NUCLEOTIDE SEQUENCE</scope>
</reference>
<gene>
    <name evidence="1" type="ORF">LCGC14_2772370</name>
</gene>